<evidence type="ECO:0000313" key="5">
    <source>
        <dbReference type="EMBL" id="MDO5972780.1"/>
    </source>
</evidence>
<evidence type="ECO:0000256" key="1">
    <source>
        <dbReference type="ARBA" id="ARBA00004442"/>
    </source>
</evidence>
<gene>
    <name evidence="5" type="ORF">Q4Q40_01175</name>
</gene>
<evidence type="ECO:0000256" key="3">
    <source>
        <dbReference type="ARBA" id="ARBA00023237"/>
    </source>
</evidence>
<dbReference type="InterPro" id="IPR008969">
    <property type="entry name" value="CarboxyPept-like_regulatory"/>
</dbReference>
<reference evidence="5" key="1">
    <citation type="submission" date="2023-07" db="EMBL/GenBank/DDBJ databases">
        <title>Two novel species in the genus Flavivirga.</title>
        <authorList>
            <person name="Kwon K."/>
        </authorList>
    </citation>
    <scope>NUCLEOTIDE SEQUENCE</scope>
    <source>
        <strain evidence="5">KACC 14158</strain>
    </source>
</reference>
<comment type="subcellular location">
    <subcellularLocation>
        <location evidence="1">Cell outer membrane</location>
    </subcellularLocation>
</comment>
<evidence type="ECO:0000256" key="4">
    <source>
        <dbReference type="SAM" id="SignalP"/>
    </source>
</evidence>
<keyword evidence="6" id="KW-1185">Reference proteome</keyword>
<dbReference type="Proteomes" id="UP001176806">
    <property type="component" value="Unassembled WGS sequence"/>
</dbReference>
<organism evidence="5 6">
    <name type="scientific">Flavivirga jejuensis</name>
    <dbReference type="NCBI Taxonomy" id="870487"/>
    <lineage>
        <taxon>Bacteria</taxon>
        <taxon>Pseudomonadati</taxon>
        <taxon>Bacteroidota</taxon>
        <taxon>Flavobacteriia</taxon>
        <taxon>Flavobacteriales</taxon>
        <taxon>Flavobacteriaceae</taxon>
        <taxon>Flavivirga</taxon>
    </lineage>
</organism>
<dbReference type="InterPro" id="IPR036942">
    <property type="entry name" value="Beta-barrel_TonB_sf"/>
</dbReference>
<evidence type="ECO:0000256" key="2">
    <source>
        <dbReference type="ARBA" id="ARBA00023136"/>
    </source>
</evidence>
<keyword evidence="4" id="KW-0732">Signal</keyword>
<dbReference type="EMBL" id="JAUOEL010000001">
    <property type="protein sequence ID" value="MDO5972780.1"/>
    <property type="molecule type" value="Genomic_DNA"/>
</dbReference>
<keyword evidence="3" id="KW-0998">Cell outer membrane</keyword>
<feature type="signal peptide" evidence="4">
    <location>
        <begin position="1"/>
        <end position="23"/>
    </location>
</feature>
<dbReference type="Pfam" id="PF13715">
    <property type="entry name" value="CarbopepD_reg_2"/>
    <property type="match status" value="1"/>
</dbReference>
<dbReference type="Gene3D" id="2.60.40.1120">
    <property type="entry name" value="Carboxypeptidase-like, regulatory domain"/>
    <property type="match status" value="1"/>
</dbReference>
<protein>
    <submittedName>
        <fullName evidence="5">Carboxypeptidase-like regulatory domain-containing protein</fullName>
    </submittedName>
</protein>
<name>A0ABT8WI10_9FLAO</name>
<dbReference type="Gene3D" id="2.40.170.20">
    <property type="entry name" value="TonB-dependent receptor, beta-barrel domain"/>
    <property type="match status" value="1"/>
</dbReference>
<comment type="caution">
    <text evidence="5">The sequence shown here is derived from an EMBL/GenBank/DDBJ whole genome shotgun (WGS) entry which is preliminary data.</text>
</comment>
<feature type="chain" id="PRO_5047099621" evidence="4">
    <location>
        <begin position="24"/>
        <end position="940"/>
    </location>
</feature>
<accession>A0ABT8WI10</accession>
<proteinExistence type="predicted"/>
<dbReference type="SUPFAM" id="SSF56935">
    <property type="entry name" value="Porins"/>
    <property type="match status" value="1"/>
</dbReference>
<dbReference type="RefSeq" id="WP_303299841.1">
    <property type="nucleotide sequence ID" value="NZ_BAABDA010000042.1"/>
</dbReference>
<keyword evidence="2" id="KW-0472">Membrane</keyword>
<dbReference type="SUPFAM" id="SSF49464">
    <property type="entry name" value="Carboxypeptidase regulatory domain-like"/>
    <property type="match status" value="1"/>
</dbReference>
<sequence>MIKKRSLPFTFLLGIFSIFSIHAQQTLIKGSVKEAHSFEPIPEVSITIEETHQATKTNLLGLFEFSKNVPLGEQVLRVSKTGYITKRYPIIVNENETVNITDITLEVDASESQDLFTVILSDDELDDDTIGSDNISGLLSSSLDAFQRTAAFEFSASFFKLRGLNSDHSSILINGIEMNKIYNGRPQWSNWGGLNDVIRNQELTLGLTSSSYNFGGILGTTNINTRASQKRSGGRVTYSSSNRSYSNRLLATYATGILKSGWAYTLSLGRRWGNEGYQDATLYSSNSIFTSVEKGINDKHSLSFTGIYAPNRRGKSSPNTQEVYNLKGIRYNEYWGWQAGKKRNSRIKEVDEPIVMLNHYWNVNSKTTLNTNIGYQFGKLGNSRLAYGGANRIENTNETIVFESGGRNPSPTYYQKLPSYFERNFPNDLEFAYNSQQAFLNNGQINWQQMYDANLISATQGRNATYMLYEDRVDDNQLTINTILKRELNEHVLFNASINYKKLKSKNYAQVLDLLGGTGFLNIDSFDGVQFDLNNPNTIVGVGEIYGYHYNMFANIISAYTQAQFKYNRLDFFVSGNIINTEYQREGLFQHENFQNNSFGKGDKLSFIGLGVKAGATYKITGKHLLDVNTGYITKAPSIRNSYSNSRANHNIVPNISEEKIMSLDASYIFRSSIVKAKLTGFYIKLEDANEISFFFADGIGHVIAESGTQQSGNDDTEFIQEILQGIDKNHLGAEFGIEAQVTPTIKLKGAASIGQYTYANNPDLYLSSDRFENAYLGTSKLKDYKLAVGPHRTYSVGFEYRDPGYWWFGATANFFDKTYSDISPLTRTDNFFTDVDGLPFVDYNKDVAKALLKQEIFDDYMVVNLVGGKSWRVSRYYIGIFASINNVLDEVFKTGGFEQGRQANYRQLRDDQALNKPVFGSKYWYGRGATYFLNAYVNF</sequence>
<evidence type="ECO:0000313" key="6">
    <source>
        <dbReference type="Proteomes" id="UP001176806"/>
    </source>
</evidence>